<organism evidence="4 5">
    <name type="scientific">Candidatus Amunia macphersoniae</name>
    <dbReference type="NCBI Taxonomy" id="3127014"/>
    <lineage>
        <taxon>Bacteria</taxon>
        <taxon>Bacillati</taxon>
        <taxon>Candidatus Dormiibacterota</taxon>
        <taxon>Candidatus Dormibacteria</taxon>
        <taxon>Candidatus Aeolococcales</taxon>
        <taxon>Candidatus Aeolococcaceae</taxon>
        <taxon>Candidatus Amunia</taxon>
    </lineage>
</organism>
<proteinExistence type="predicted"/>
<name>A0A934NGF9_9BACT</name>
<sequence length="182" mass="19608">MAGPIVRPAEQRDADGIGRVWVDAWRVGYRGLVPDAVLDSISLDHRQQQWRARLGGGDPGARTSVSVIGGEVVGYCRLALPSRDADAGAGATTAEVASIYVTTARRRTGIGHALLSTALDAMRADGWRRATLWVFVDNEAARRFYSRYGFAADGGREHDHGTGLDELRLRLALTGSPPRSPV</sequence>
<accession>A0A934NGF9</accession>
<keyword evidence="1" id="KW-0808">Transferase</keyword>
<dbReference type="Pfam" id="PF00583">
    <property type="entry name" value="Acetyltransf_1"/>
    <property type="match status" value="1"/>
</dbReference>
<comment type="caution">
    <text evidence="4">The sequence shown here is derived from an EMBL/GenBank/DDBJ whole genome shotgun (WGS) entry which is preliminary data.</text>
</comment>
<reference evidence="4 5" key="1">
    <citation type="submission" date="2020-10" db="EMBL/GenBank/DDBJ databases">
        <title>Ca. Dormibacterota MAGs.</title>
        <authorList>
            <person name="Montgomery K."/>
        </authorList>
    </citation>
    <scope>NUCLEOTIDE SEQUENCE [LARGE SCALE GENOMIC DNA]</scope>
    <source>
        <strain evidence="4">Mitchell_Peninsula_5</strain>
    </source>
</reference>
<dbReference type="InterPro" id="IPR000182">
    <property type="entry name" value="GNAT_dom"/>
</dbReference>
<dbReference type="InterPro" id="IPR050832">
    <property type="entry name" value="Bact_Acetyltransf"/>
</dbReference>
<keyword evidence="2" id="KW-0012">Acyltransferase</keyword>
<dbReference type="EMBL" id="JAEKNN010000032">
    <property type="protein sequence ID" value="MBJ7609246.1"/>
    <property type="molecule type" value="Genomic_DNA"/>
</dbReference>
<evidence type="ECO:0000313" key="5">
    <source>
        <dbReference type="Proteomes" id="UP000614410"/>
    </source>
</evidence>
<evidence type="ECO:0000256" key="1">
    <source>
        <dbReference type="ARBA" id="ARBA00022679"/>
    </source>
</evidence>
<dbReference type="SUPFAM" id="SSF55729">
    <property type="entry name" value="Acyl-CoA N-acyltransferases (Nat)"/>
    <property type="match status" value="1"/>
</dbReference>
<dbReference type="Gene3D" id="3.40.630.30">
    <property type="match status" value="1"/>
</dbReference>
<evidence type="ECO:0000259" key="3">
    <source>
        <dbReference type="PROSITE" id="PS51186"/>
    </source>
</evidence>
<evidence type="ECO:0000313" key="4">
    <source>
        <dbReference type="EMBL" id="MBJ7609246.1"/>
    </source>
</evidence>
<dbReference type="InterPro" id="IPR016181">
    <property type="entry name" value="Acyl_CoA_acyltransferase"/>
</dbReference>
<protein>
    <submittedName>
        <fullName evidence="4">GNAT family N-acetyltransferase</fullName>
    </submittedName>
</protein>
<evidence type="ECO:0000256" key="2">
    <source>
        <dbReference type="ARBA" id="ARBA00023315"/>
    </source>
</evidence>
<dbReference type="PROSITE" id="PS51186">
    <property type="entry name" value="GNAT"/>
    <property type="match status" value="1"/>
</dbReference>
<dbReference type="GO" id="GO:0016747">
    <property type="term" value="F:acyltransferase activity, transferring groups other than amino-acyl groups"/>
    <property type="evidence" value="ECO:0007669"/>
    <property type="project" value="InterPro"/>
</dbReference>
<dbReference type="PANTHER" id="PTHR43877:SF1">
    <property type="entry name" value="ACETYLTRANSFERASE"/>
    <property type="match status" value="1"/>
</dbReference>
<dbReference type="AlphaFoldDB" id="A0A934NGF9"/>
<feature type="domain" description="N-acetyltransferase" evidence="3">
    <location>
        <begin position="4"/>
        <end position="174"/>
    </location>
</feature>
<dbReference type="PANTHER" id="PTHR43877">
    <property type="entry name" value="AMINOALKYLPHOSPHONATE N-ACETYLTRANSFERASE-RELATED-RELATED"/>
    <property type="match status" value="1"/>
</dbReference>
<dbReference type="Proteomes" id="UP000614410">
    <property type="component" value="Unassembled WGS sequence"/>
</dbReference>
<gene>
    <name evidence="4" type="ORF">JF887_07415</name>
</gene>
<dbReference type="CDD" id="cd04301">
    <property type="entry name" value="NAT_SF"/>
    <property type="match status" value="1"/>
</dbReference>